<dbReference type="STRING" id="914234.M2QD51"/>
<accession>M2QD51</accession>
<dbReference type="InterPro" id="IPR012337">
    <property type="entry name" value="RNaseH-like_sf"/>
</dbReference>
<dbReference type="HOGENOM" id="CLU_033558_0_0_1"/>
<keyword evidence="2" id="KW-1185">Reference proteome</keyword>
<sequence>MATCLPAEEARVHLLDIERLKPMKYLTLMTDGWEDMLRRSIYGTPLAQLGSRPCILGLSNLTGERATAERILTVAESSLQRKLVLPKQVICVVMDNPSTMRSFRDKYRQKYTWTITTYCFLHALNTVLGKVIAYPSIKRVITRNAKIVSFFNSSHYWGDQLAAVAKEHGVTRSLKTNTLTRFYALILQALSVDNHRKALATLCFRDDAQRSTGGLAPVNPDVVMTVYDFEHWHLNDQIIRTGKPIVDAIGNLESRDASLADCMLELIWAERAIARLPITATDDADFAAHAKSSLRREFHRMNTSLHWLALFLHPLCHRLAISSATHSRKIEDAYRIAVELANQWGWSAAVASQLVKDLKQYYEGNSPFAGGATDALAWWKALLVDAREHPIKALAIRILSIVPHAAEVERLFSNLGGVQSVKRCNLSVEHMESFGTLRNAYMDEVSNGETKRRNHAHMHTRQEAGINAEKADELLSQWAFTTPDDPALGNRSQDESLKGPEDISLDEIEAEFSRMETIAHEQASSPVEGDSLLGDIAVEDTYAVKEMETIRKGLAPCSLQDEVAQLDDGVAAGGWDARSLLRDLGIN</sequence>
<dbReference type="SUPFAM" id="SSF53098">
    <property type="entry name" value="Ribonuclease H-like"/>
    <property type="match status" value="1"/>
</dbReference>
<dbReference type="EMBL" id="KB445801">
    <property type="protein sequence ID" value="EMD34958.1"/>
    <property type="molecule type" value="Genomic_DNA"/>
</dbReference>
<dbReference type="Proteomes" id="UP000016930">
    <property type="component" value="Unassembled WGS sequence"/>
</dbReference>
<organism evidence="1 2">
    <name type="scientific">Ceriporiopsis subvermispora (strain B)</name>
    <name type="common">White-rot fungus</name>
    <name type="synonym">Gelatoporia subvermispora</name>
    <dbReference type="NCBI Taxonomy" id="914234"/>
    <lineage>
        <taxon>Eukaryota</taxon>
        <taxon>Fungi</taxon>
        <taxon>Dikarya</taxon>
        <taxon>Basidiomycota</taxon>
        <taxon>Agaricomycotina</taxon>
        <taxon>Agaricomycetes</taxon>
        <taxon>Polyporales</taxon>
        <taxon>Gelatoporiaceae</taxon>
        <taxon>Gelatoporia</taxon>
    </lineage>
</organism>
<proteinExistence type="predicted"/>
<gene>
    <name evidence="1" type="ORF">CERSUDRAFT_66813</name>
</gene>
<evidence type="ECO:0008006" key="3">
    <source>
        <dbReference type="Google" id="ProtNLM"/>
    </source>
</evidence>
<reference evidence="1 2" key="1">
    <citation type="journal article" date="2012" name="Proc. Natl. Acad. Sci. U.S.A.">
        <title>Comparative genomics of Ceriporiopsis subvermispora and Phanerochaete chrysosporium provide insight into selective ligninolysis.</title>
        <authorList>
            <person name="Fernandez-Fueyo E."/>
            <person name="Ruiz-Duenas F.J."/>
            <person name="Ferreira P."/>
            <person name="Floudas D."/>
            <person name="Hibbett D.S."/>
            <person name="Canessa P."/>
            <person name="Larrondo L.F."/>
            <person name="James T.Y."/>
            <person name="Seelenfreund D."/>
            <person name="Lobos S."/>
            <person name="Polanco R."/>
            <person name="Tello M."/>
            <person name="Honda Y."/>
            <person name="Watanabe T."/>
            <person name="Watanabe T."/>
            <person name="Ryu J.S."/>
            <person name="Kubicek C.P."/>
            <person name="Schmoll M."/>
            <person name="Gaskell J."/>
            <person name="Hammel K.E."/>
            <person name="St John F.J."/>
            <person name="Vanden Wymelenberg A."/>
            <person name="Sabat G."/>
            <person name="Splinter BonDurant S."/>
            <person name="Syed K."/>
            <person name="Yadav J.S."/>
            <person name="Doddapaneni H."/>
            <person name="Subramanian V."/>
            <person name="Lavin J.L."/>
            <person name="Oguiza J.A."/>
            <person name="Perez G."/>
            <person name="Pisabarro A.G."/>
            <person name="Ramirez L."/>
            <person name="Santoyo F."/>
            <person name="Master E."/>
            <person name="Coutinho P.M."/>
            <person name="Henrissat B."/>
            <person name="Lombard V."/>
            <person name="Magnuson J.K."/>
            <person name="Kuees U."/>
            <person name="Hori C."/>
            <person name="Igarashi K."/>
            <person name="Samejima M."/>
            <person name="Held B.W."/>
            <person name="Barry K.W."/>
            <person name="LaButti K.M."/>
            <person name="Lapidus A."/>
            <person name="Lindquist E.A."/>
            <person name="Lucas S.M."/>
            <person name="Riley R."/>
            <person name="Salamov A.A."/>
            <person name="Hoffmeister D."/>
            <person name="Schwenk D."/>
            <person name="Hadar Y."/>
            <person name="Yarden O."/>
            <person name="de Vries R.P."/>
            <person name="Wiebenga A."/>
            <person name="Stenlid J."/>
            <person name="Eastwood D."/>
            <person name="Grigoriev I.V."/>
            <person name="Berka R.M."/>
            <person name="Blanchette R.A."/>
            <person name="Kersten P."/>
            <person name="Martinez A.T."/>
            <person name="Vicuna R."/>
            <person name="Cullen D."/>
        </authorList>
    </citation>
    <scope>NUCLEOTIDE SEQUENCE [LARGE SCALE GENOMIC DNA]</scope>
    <source>
        <strain evidence="1 2">B</strain>
    </source>
</reference>
<evidence type="ECO:0000313" key="2">
    <source>
        <dbReference type="Proteomes" id="UP000016930"/>
    </source>
</evidence>
<dbReference type="AlphaFoldDB" id="M2QD51"/>
<evidence type="ECO:0000313" key="1">
    <source>
        <dbReference type="EMBL" id="EMD34958.1"/>
    </source>
</evidence>
<protein>
    <recommendedName>
        <fullName evidence="3">DUF659 domain-containing protein</fullName>
    </recommendedName>
</protein>
<name>M2QD51_CERS8</name>
<dbReference type="OrthoDB" id="2802234at2759"/>